<dbReference type="EMBL" id="AZBU02000004">
    <property type="protein sequence ID" value="TKR82305.1"/>
    <property type="molecule type" value="Genomic_DNA"/>
</dbReference>
<proteinExistence type="predicted"/>
<organism evidence="2 3">
    <name type="scientific">Steinernema carpocapsae</name>
    <name type="common">Entomopathogenic nematode</name>
    <dbReference type="NCBI Taxonomy" id="34508"/>
    <lineage>
        <taxon>Eukaryota</taxon>
        <taxon>Metazoa</taxon>
        <taxon>Ecdysozoa</taxon>
        <taxon>Nematoda</taxon>
        <taxon>Chromadorea</taxon>
        <taxon>Rhabditida</taxon>
        <taxon>Tylenchina</taxon>
        <taxon>Panagrolaimomorpha</taxon>
        <taxon>Strongyloidoidea</taxon>
        <taxon>Steinernematidae</taxon>
        <taxon>Steinernema</taxon>
    </lineage>
</organism>
<feature type="region of interest" description="Disordered" evidence="1">
    <location>
        <begin position="108"/>
        <end position="141"/>
    </location>
</feature>
<feature type="compositionally biased region" description="Low complexity" evidence="1">
    <location>
        <begin position="127"/>
        <end position="141"/>
    </location>
</feature>
<feature type="region of interest" description="Disordered" evidence="1">
    <location>
        <begin position="43"/>
        <end position="70"/>
    </location>
</feature>
<gene>
    <name evidence="2" type="ORF">L596_016047</name>
</gene>
<reference evidence="2 3" key="2">
    <citation type="journal article" date="2019" name="G3 (Bethesda)">
        <title>Hybrid Assembly of the Genome of the Entomopathogenic Nematode Steinernema carpocapsae Identifies the X-Chromosome.</title>
        <authorList>
            <person name="Serra L."/>
            <person name="Macchietto M."/>
            <person name="Macias-Munoz A."/>
            <person name="McGill C.J."/>
            <person name="Rodriguez I.M."/>
            <person name="Rodriguez B."/>
            <person name="Murad R."/>
            <person name="Mortazavi A."/>
        </authorList>
    </citation>
    <scope>NUCLEOTIDE SEQUENCE [LARGE SCALE GENOMIC DNA]</scope>
    <source>
        <strain evidence="2 3">ALL</strain>
    </source>
</reference>
<keyword evidence="3" id="KW-1185">Reference proteome</keyword>
<name>A0A4V6A395_STECR</name>
<evidence type="ECO:0000313" key="2">
    <source>
        <dbReference type="EMBL" id="TKR82305.1"/>
    </source>
</evidence>
<sequence length="141" mass="15510">MLPAFVAIFFGSLGNSQSLLADGEDKLNGEGLPSELHRQLPGISEDRHHQGPVPLFLRDPQCQGKDPGAAGGLVWIRHGHQQRGRHQDLLEKRRQNLWFGCARATALSAKRKECSPLPRTSRRTRTKPTPTAAPTTWSGSS</sequence>
<comment type="caution">
    <text evidence="2">The sequence shown here is derived from an EMBL/GenBank/DDBJ whole genome shotgun (WGS) entry which is preliminary data.</text>
</comment>
<accession>A0A4V6A395</accession>
<dbReference type="Proteomes" id="UP000298663">
    <property type="component" value="Unassembled WGS sequence"/>
</dbReference>
<dbReference type="AlphaFoldDB" id="A0A4V6A395"/>
<protein>
    <submittedName>
        <fullName evidence="2">Uncharacterized protein</fullName>
    </submittedName>
</protein>
<evidence type="ECO:0000313" key="3">
    <source>
        <dbReference type="Proteomes" id="UP000298663"/>
    </source>
</evidence>
<reference evidence="2 3" key="1">
    <citation type="journal article" date="2015" name="Genome Biol.">
        <title>Comparative genomics of Steinernema reveals deeply conserved gene regulatory networks.</title>
        <authorList>
            <person name="Dillman A.R."/>
            <person name="Macchietto M."/>
            <person name="Porter C.F."/>
            <person name="Rogers A."/>
            <person name="Williams B."/>
            <person name="Antoshechkin I."/>
            <person name="Lee M.M."/>
            <person name="Goodwin Z."/>
            <person name="Lu X."/>
            <person name="Lewis E.E."/>
            <person name="Goodrich-Blair H."/>
            <person name="Stock S.P."/>
            <person name="Adams B.J."/>
            <person name="Sternberg P.W."/>
            <person name="Mortazavi A."/>
        </authorList>
    </citation>
    <scope>NUCLEOTIDE SEQUENCE [LARGE SCALE GENOMIC DNA]</scope>
    <source>
        <strain evidence="2 3">ALL</strain>
    </source>
</reference>
<evidence type="ECO:0000256" key="1">
    <source>
        <dbReference type="SAM" id="MobiDB-lite"/>
    </source>
</evidence>